<comment type="caution">
    <text evidence="1">The sequence shown here is derived from an EMBL/GenBank/DDBJ whole genome shotgun (WGS) entry which is preliminary data.</text>
</comment>
<evidence type="ECO:0000313" key="2">
    <source>
        <dbReference type="Proteomes" id="UP001642464"/>
    </source>
</evidence>
<name>A0ABP0S1A7_9DINO</name>
<keyword evidence="2" id="KW-1185">Reference proteome</keyword>
<evidence type="ECO:0000313" key="1">
    <source>
        <dbReference type="EMBL" id="CAK9106123.1"/>
    </source>
</evidence>
<proteinExistence type="predicted"/>
<accession>A0ABP0S1A7</accession>
<organism evidence="1 2">
    <name type="scientific">Durusdinium trenchii</name>
    <dbReference type="NCBI Taxonomy" id="1381693"/>
    <lineage>
        <taxon>Eukaryota</taxon>
        <taxon>Sar</taxon>
        <taxon>Alveolata</taxon>
        <taxon>Dinophyceae</taxon>
        <taxon>Suessiales</taxon>
        <taxon>Symbiodiniaceae</taxon>
        <taxon>Durusdinium</taxon>
    </lineage>
</organism>
<protein>
    <submittedName>
        <fullName evidence="1">Uncharacterized protein</fullName>
    </submittedName>
</protein>
<dbReference type="EMBL" id="CAXAMM010042673">
    <property type="protein sequence ID" value="CAK9106123.1"/>
    <property type="molecule type" value="Genomic_DNA"/>
</dbReference>
<reference evidence="1 2" key="1">
    <citation type="submission" date="2024-02" db="EMBL/GenBank/DDBJ databases">
        <authorList>
            <person name="Chen Y."/>
            <person name="Shah S."/>
            <person name="Dougan E. K."/>
            <person name="Thang M."/>
            <person name="Chan C."/>
        </authorList>
    </citation>
    <scope>NUCLEOTIDE SEQUENCE [LARGE SCALE GENOMIC DNA]</scope>
</reference>
<gene>
    <name evidence="1" type="ORF">SCF082_LOCUS49429</name>
</gene>
<sequence>MPFVSRGWRAKAPWTSDIAGAVLDVEALEITPRGSGAEVLELMARRGAPRSELWTSDIAGAVLDVEALEITPRGSGAEATS</sequence>
<dbReference type="Proteomes" id="UP001642464">
    <property type="component" value="Unassembled WGS sequence"/>
</dbReference>